<keyword evidence="1" id="KW-0812">Transmembrane</keyword>
<sequence length="85" mass="9104">MTTVVKLVMTAMRPSIVATAVKVSLVVGSLLVVINHGPAILSGHVYLGQLWQVLLTYLVPYCVSSYSAAKAVLAAEEKSNRFISK</sequence>
<organism evidence="2 3">
    <name type="scientific">Neiella litorisoli</name>
    <dbReference type="NCBI Taxonomy" id="2771431"/>
    <lineage>
        <taxon>Bacteria</taxon>
        <taxon>Pseudomonadati</taxon>
        <taxon>Pseudomonadota</taxon>
        <taxon>Gammaproteobacteria</taxon>
        <taxon>Alteromonadales</taxon>
        <taxon>Echinimonadaceae</taxon>
        <taxon>Neiella</taxon>
    </lineage>
</organism>
<dbReference type="AlphaFoldDB" id="A0A8J6QE58"/>
<dbReference type="InterPro" id="IPR047700">
    <property type="entry name" value="NrtS-like"/>
</dbReference>
<keyword evidence="1" id="KW-1133">Transmembrane helix</keyword>
<proteinExistence type="predicted"/>
<keyword evidence="3" id="KW-1185">Reference proteome</keyword>
<dbReference type="NCBIfam" id="NF038050">
    <property type="entry name" value="NrtS"/>
    <property type="match status" value="1"/>
</dbReference>
<evidence type="ECO:0000313" key="3">
    <source>
        <dbReference type="Proteomes" id="UP000638014"/>
    </source>
</evidence>
<feature type="transmembrane region" description="Helical" evidence="1">
    <location>
        <begin position="54"/>
        <end position="75"/>
    </location>
</feature>
<reference evidence="2" key="1">
    <citation type="submission" date="2020-09" db="EMBL/GenBank/DDBJ databases">
        <title>A novel bacterium of genus Neiella, isolated from South China Sea.</title>
        <authorList>
            <person name="Huang H."/>
            <person name="Mo K."/>
            <person name="Hu Y."/>
        </authorList>
    </citation>
    <scope>NUCLEOTIDE SEQUENCE</scope>
    <source>
        <strain evidence="2">HB171785</strain>
    </source>
</reference>
<dbReference type="RefSeq" id="WP_191142973.1">
    <property type="nucleotide sequence ID" value="NZ_JACXAF010000001.1"/>
</dbReference>
<gene>
    <name evidence="2" type="primary">nrtS</name>
    <name evidence="2" type="ORF">IC617_00190</name>
</gene>
<keyword evidence="1" id="KW-0472">Membrane</keyword>
<dbReference type="Proteomes" id="UP000638014">
    <property type="component" value="Unassembled WGS sequence"/>
</dbReference>
<dbReference type="EMBL" id="JACXAF010000001">
    <property type="protein sequence ID" value="MBD1387834.1"/>
    <property type="molecule type" value="Genomic_DNA"/>
</dbReference>
<feature type="transmembrane region" description="Helical" evidence="1">
    <location>
        <begin position="16"/>
        <end position="34"/>
    </location>
</feature>
<name>A0A8J6QE58_9GAMM</name>
<evidence type="ECO:0000256" key="1">
    <source>
        <dbReference type="SAM" id="Phobius"/>
    </source>
</evidence>
<comment type="caution">
    <text evidence="2">The sequence shown here is derived from an EMBL/GenBank/DDBJ whole genome shotgun (WGS) entry which is preliminary data.</text>
</comment>
<accession>A0A8J6QE58</accession>
<protein>
    <submittedName>
        <fullName evidence="2">Nitrate/nitrite transporter NrtS</fullName>
    </submittedName>
</protein>
<evidence type="ECO:0000313" key="2">
    <source>
        <dbReference type="EMBL" id="MBD1387834.1"/>
    </source>
</evidence>